<gene>
    <name evidence="1" type="ORF">DWY69_13690</name>
</gene>
<protein>
    <submittedName>
        <fullName evidence="1">Serine/arginine repetitive matrix protein 2</fullName>
    </submittedName>
</protein>
<evidence type="ECO:0000313" key="1">
    <source>
        <dbReference type="EMBL" id="RGE71239.1"/>
    </source>
</evidence>
<dbReference type="Proteomes" id="UP000261166">
    <property type="component" value="Unassembled WGS sequence"/>
</dbReference>
<evidence type="ECO:0000313" key="2">
    <source>
        <dbReference type="Proteomes" id="UP000261166"/>
    </source>
</evidence>
<dbReference type="EMBL" id="QVLU01000011">
    <property type="protein sequence ID" value="RGE71239.1"/>
    <property type="molecule type" value="Genomic_DNA"/>
</dbReference>
<organism evidence="1 2">
    <name type="scientific">Eisenbergiella massiliensis</name>
    <dbReference type="NCBI Taxonomy" id="1720294"/>
    <lineage>
        <taxon>Bacteria</taxon>
        <taxon>Bacillati</taxon>
        <taxon>Bacillota</taxon>
        <taxon>Clostridia</taxon>
        <taxon>Lachnospirales</taxon>
        <taxon>Lachnospiraceae</taxon>
        <taxon>Eisenbergiella</taxon>
    </lineage>
</organism>
<proteinExistence type="predicted"/>
<dbReference type="AlphaFoldDB" id="A0A3E3IVY0"/>
<comment type="caution">
    <text evidence="1">The sequence shown here is derived from an EMBL/GenBank/DDBJ whole genome shotgun (WGS) entry which is preliminary data.</text>
</comment>
<name>A0A3E3IVY0_9FIRM</name>
<dbReference type="OrthoDB" id="1855970at2"/>
<accession>A0A3E3IVY0</accession>
<sequence>MRTEELFYPELQVVIGPYVLQEGITFTSYSDPKTPYDWCRILFTEEFQGSIQVEEKAEVEVYAGYGGSLQLFFKGLVAKNYNQAGAKDEILVKDYSLKLAETKVTNTFLDVSPQELVQYSLQEAGIIEYELTDQVYRPKGVVSVIQKTVVEFLKEINALWNIQADSYFQLGKFYWGMEPEQQEIYVFEYGSNIISLTRENSFWVLLTVSVPFIGHSQLIEVEHPYVSGEFLVSRVSCFVNEDGWLRTKIWFQA</sequence>
<reference evidence="1 2" key="1">
    <citation type="submission" date="2018-08" db="EMBL/GenBank/DDBJ databases">
        <title>A genome reference for cultivated species of the human gut microbiota.</title>
        <authorList>
            <person name="Zou Y."/>
            <person name="Xue W."/>
            <person name="Luo G."/>
        </authorList>
    </citation>
    <scope>NUCLEOTIDE SEQUENCE [LARGE SCALE GENOMIC DNA]</scope>
    <source>
        <strain evidence="1 2">AF26-4BH</strain>
    </source>
</reference>
<dbReference type="RefSeq" id="WP_025489949.1">
    <property type="nucleotide sequence ID" value="NZ_JBKVAZ010000005.1"/>
</dbReference>